<dbReference type="SUPFAM" id="SSF51735">
    <property type="entry name" value="NAD(P)-binding Rossmann-fold domains"/>
    <property type="match status" value="1"/>
</dbReference>
<dbReference type="InterPro" id="IPR014189">
    <property type="entry name" value="Quinone_OxRdtase_PIG3"/>
</dbReference>
<dbReference type="NCBIfam" id="TIGR02824">
    <property type="entry name" value="quinone_pig3"/>
    <property type="match status" value="1"/>
</dbReference>
<evidence type="ECO:0000256" key="7">
    <source>
        <dbReference type="SAM" id="Phobius"/>
    </source>
</evidence>
<evidence type="ECO:0000259" key="8">
    <source>
        <dbReference type="SMART" id="SM00829"/>
    </source>
</evidence>
<feature type="transmembrane region" description="Helical" evidence="7">
    <location>
        <begin position="12"/>
        <end position="31"/>
    </location>
</feature>
<dbReference type="SMART" id="SM00829">
    <property type="entry name" value="PKS_ER"/>
    <property type="match status" value="1"/>
</dbReference>
<organism evidence="9 10">
    <name type="scientific">Aspergillus ochraceoroseus</name>
    <dbReference type="NCBI Taxonomy" id="138278"/>
    <lineage>
        <taxon>Eukaryota</taxon>
        <taxon>Fungi</taxon>
        <taxon>Dikarya</taxon>
        <taxon>Ascomycota</taxon>
        <taxon>Pezizomycotina</taxon>
        <taxon>Eurotiomycetes</taxon>
        <taxon>Eurotiomycetidae</taxon>
        <taxon>Eurotiales</taxon>
        <taxon>Aspergillaceae</taxon>
        <taxon>Aspergillus</taxon>
        <taxon>Aspergillus subgen. Nidulantes</taxon>
    </lineage>
</organism>
<dbReference type="SUPFAM" id="SSF50129">
    <property type="entry name" value="GroES-like"/>
    <property type="match status" value="1"/>
</dbReference>
<dbReference type="InterPro" id="IPR020843">
    <property type="entry name" value="ER"/>
</dbReference>
<evidence type="ECO:0000256" key="1">
    <source>
        <dbReference type="ARBA" id="ARBA00004141"/>
    </source>
</evidence>
<keyword evidence="10" id="KW-1185">Reference proteome</keyword>
<name>A0A0F8WSY9_9EURO</name>
<dbReference type="EMBL" id="JYKN01001389">
    <property type="protein sequence ID" value="KKK20755.1"/>
    <property type="molecule type" value="Genomic_DNA"/>
</dbReference>
<feature type="transmembrane region" description="Helical" evidence="7">
    <location>
        <begin position="115"/>
        <end position="133"/>
    </location>
</feature>
<dbReference type="Proteomes" id="UP000034947">
    <property type="component" value="Unassembled WGS sequence"/>
</dbReference>
<dbReference type="GO" id="GO:0070402">
    <property type="term" value="F:NADPH binding"/>
    <property type="evidence" value="ECO:0007669"/>
    <property type="project" value="TreeGrafter"/>
</dbReference>
<dbReference type="InterPro" id="IPR013154">
    <property type="entry name" value="ADH-like_N"/>
</dbReference>
<keyword evidence="2 7" id="KW-0812">Transmembrane</keyword>
<evidence type="ECO:0000313" key="10">
    <source>
        <dbReference type="Proteomes" id="UP000034947"/>
    </source>
</evidence>
<feature type="transmembrane region" description="Helical" evidence="7">
    <location>
        <begin position="153"/>
        <end position="179"/>
    </location>
</feature>
<protein>
    <recommendedName>
        <fullName evidence="8">Enoyl reductase (ER) domain-containing protein</fullName>
    </recommendedName>
</protein>
<evidence type="ECO:0000256" key="4">
    <source>
        <dbReference type="ARBA" id="ARBA00022989"/>
    </source>
</evidence>
<proteinExistence type="predicted"/>
<dbReference type="PANTHER" id="PTHR48106:SF18">
    <property type="entry name" value="QUINONE OXIDOREDUCTASE PIG3"/>
    <property type="match status" value="1"/>
</dbReference>
<dbReference type="AlphaFoldDB" id="A0A0F8WSY9"/>
<dbReference type="CDD" id="cd05276">
    <property type="entry name" value="p53_inducible_oxidoreductase"/>
    <property type="match status" value="1"/>
</dbReference>
<comment type="subcellular location">
    <subcellularLocation>
        <location evidence="1">Membrane</location>
        <topology evidence="1">Multi-pass membrane protein</topology>
    </subcellularLocation>
</comment>
<dbReference type="VEuPathDB" id="FungiDB:P175DRAFT_0470661"/>
<dbReference type="InterPro" id="IPR036291">
    <property type="entry name" value="NAD(P)-bd_dom_sf"/>
</dbReference>
<gene>
    <name evidence="9" type="ORF">AOCH_006161</name>
</gene>
<evidence type="ECO:0000256" key="2">
    <source>
        <dbReference type="ARBA" id="ARBA00022692"/>
    </source>
</evidence>
<dbReference type="Gene3D" id="3.40.50.720">
    <property type="entry name" value="NAD(P)-binding Rossmann-like Domain"/>
    <property type="match status" value="1"/>
</dbReference>
<dbReference type="Pfam" id="PF08240">
    <property type="entry name" value="ADH_N"/>
    <property type="match status" value="1"/>
</dbReference>
<sequence>MSSPQNQYGAYVPSRVAAIIGSVIFLILAALHLWRILASRKWFGFAIVVGGLFEVIGLAARAYANNHVSERTPFIIQILLILLAPILFAAAVYMFLGRLIRASGQPKLSFIRINWLTKIFVAGDILCFLIQAAGASKLVNAKTPSDLSTAQNIILTGLGLQVFFFFIFALCAVIFHLRISSSQYAKLVDPTLRLGVMLASLYICSALITVRNIYRLVEYKSGSKGYLQEHEWPTYGLDVILMGVIMVITLFWYSANTDGSQDEGGSLYPLVPQDDRDHLPQHHHHHHHHPLNFSSPNFIIKMAAGTMRAIGMDIIQPLHLSKPDDANLLTHSLAIKGGKGPAEALFIDTIPIPTISARQALVKVKAFGLNRMDLLEREGKYPTPPQAPNTMGVEFSGTVEALGEACTGEVKLGDEVFGLAYGGAYAEYIAVSTGMLIHKPTEVSWEEAAGIPETWITATQALYLVGGFQPGNSVLWHAGASSVSISGIQLAKAAGASAIYVTAGSDEKVAFCVEKLGATAGFNYRTQDWCAELLKATDHRGVDVIIDYIGAGYFQSNLNAAAQDGRIVNLAFLGGVKLPEGVDISPFLRKRVRYEGSTLRSRDEGYQQKLRDMVVENALPRLVTGEFKVLVEKVFPFESITEAHQLLESNQTKGKIICTV</sequence>
<dbReference type="Gene3D" id="3.90.180.10">
    <property type="entry name" value="Medium-chain alcohol dehydrogenases, catalytic domain"/>
    <property type="match status" value="1"/>
</dbReference>
<keyword evidence="4 7" id="KW-1133">Transmembrane helix</keyword>
<dbReference type="VEuPathDB" id="FungiDB:P175DRAFT_0489619"/>
<dbReference type="InterPro" id="IPR007568">
    <property type="entry name" value="RTA1"/>
</dbReference>
<reference evidence="9 10" key="1">
    <citation type="submission" date="2015-02" db="EMBL/GenBank/DDBJ databases">
        <title>Draft Genome Sequences of Two Closely-Related Aflatoxigenic Aspergillus Species Obtained from the Cote d'Ivoire.</title>
        <authorList>
            <person name="Moore G.G."/>
            <person name="Beltz S.B."/>
            <person name="Mack B.M."/>
        </authorList>
    </citation>
    <scope>NUCLEOTIDE SEQUENCE [LARGE SCALE GENOMIC DNA]</scope>
    <source>
        <strain evidence="9 10">SRRC1432</strain>
    </source>
</reference>
<evidence type="ECO:0000256" key="5">
    <source>
        <dbReference type="ARBA" id="ARBA00023002"/>
    </source>
</evidence>
<feature type="transmembrane region" description="Helical" evidence="7">
    <location>
        <begin position="234"/>
        <end position="253"/>
    </location>
</feature>
<dbReference type="InterPro" id="IPR011032">
    <property type="entry name" value="GroES-like_sf"/>
</dbReference>
<dbReference type="InterPro" id="IPR013149">
    <property type="entry name" value="ADH-like_C"/>
</dbReference>
<dbReference type="PANTHER" id="PTHR48106">
    <property type="entry name" value="QUINONE OXIDOREDUCTASE PIG3-RELATED"/>
    <property type="match status" value="1"/>
</dbReference>
<dbReference type="Pfam" id="PF04479">
    <property type="entry name" value="RTA1"/>
    <property type="match status" value="1"/>
</dbReference>
<dbReference type="OrthoDB" id="203908at2759"/>
<feature type="transmembrane region" description="Helical" evidence="7">
    <location>
        <begin position="191"/>
        <end position="214"/>
    </location>
</feature>
<evidence type="ECO:0000256" key="3">
    <source>
        <dbReference type="ARBA" id="ARBA00022857"/>
    </source>
</evidence>
<feature type="transmembrane region" description="Helical" evidence="7">
    <location>
        <begin position="74"/>
        <end position="95"/>
    </location>
</feature>
<feature type="domain" description="Enoyl reductase (ER)" evidence="8">
    <location>
        <begin position="340"/>
        <end position="658"/>
    </location>
</feature>
<dbReference type="GO" id="GO:0016020">
    <property type="term" value="C:membrane"/>
    <property type="evidence" value="ECO:0007669"/>
    <property type="project" value="UniProtKB-SubCell"/>
</dbReference>
<dbReference type="Pfam" id="PF00107">
    <property type="entry name" value="ADH_zinc_N"/>
    <property type="match status" value="1"/>
</dbReference>
<feature type="transmembrane region" description="Helical" evidence="7">
    <location>
        <begin position="43"/>
        <end position="62"/>
    </location>
</feature>
<accession>A0A0F8WSY9</accession>
<keyword evidence="3" id="KW-0521">NADP</keyword>
<evidence type="ECO:0000256" key="6">
    <source>
        <dbReference type="ARBA" id="ARBA00023136"/>
    </source>
</evidence>
<evidence type="ECO:0000313" key="9">
    <source>
        <dbReference type="EMBL" id="KKK20755.1"/>
    </source>
</evidence>
<comment type="caution">
    <text evidence="9">The sequence shown here is derived from an EMBL/GenBank/DDBJ whole genome shotgun (WGS) entry which is preliminary data.</text>
</comment>
<keyword evidence="5" id="KW-0560">Oxidoreductase</keyword>
<dbReference type="GO" id="GO:0016651">
    <property type="term" value="F:oxidoreductase activity, acting on NAD(P)H"/>
    <property type="evidence" value="ECO:0007669"/>
    <property type="project" value="TreeGrafter"/>
</dbReference>
<keyword evidence="6 7" id="KW-0472">Membrane</keyword>